<dbReference type="PROSITE" id="PS50102">
    <property type="entry name" value="RRM"/>
    <property type="match status" value="1"/>
</dbReference>
<dbReference type="Gene3D" id="3.30.70.330">
    <property type="match status" value="1"/>
</dbReference>
<dbReference type="GO" id="GO:0001732">
    <property type="term" value="P:formation of cytoplasmic translation initiation complex"/>
    <property type="evidence" value="ECO:0007669"/>
    <property type="project" value="UniProtKB-UniRule"/>
</dbReference>
<evidence type="ECO:0000256" key="4">
    <source>
        <dbReference type="ARBA" id="ARBA00022917"/>
    </source>
</evidence>
<comment type="subunit">
    <text evidence="5">Component of the eukaryotic translation initiation factor 3 (eIF-3) complex.</text>
</comment>
<evidence type="ECO:0000313" key="8">
    <source>
        <dbReference type="EMBL" id="CAD8817923.1"/>
    </source>
</evidence>
<keyword evidence="2 5" id="KW-0396">Initiation factor</keyword>
<dbReference type="GO" id="GO:0003723">
    <property type="term" value="F:RNA binding"/>
    <property type="evidence" value="ECO:0007669"/>
    <property type="project" value="UniProtKB-UniRule"/>
</dbReference>
<evidence type="ECO:0000256" key="6">
    <source>
        <dbReference type="PROSITE-ProRule" id="PRU00176"/>
    </source>
</evidence>
<dbReference type="InterPro" id="IPR024675">
    <property type="entry name" value="eIF3g_N"/>
</dbReference>
<dbReference type="GO" id="GO:0016282">
    <property type="term" value="C:eukaryotic 43S preinitiation complex"/>
    <property type="evidence" value="ECO:0007669"/>
    <property type="project" value="UniProtKB-UniRule"/>
</dbReference>
<keyword evidence="1 5" id="KW-0963">Cytoplasm</keyword>
<dbReference type="HAMAP" id="MF_03006">
    <property type="entry name" value="eIF3g"/>
    <property type="match status" value="1"/>
</dbReference>
<dbReference type="CDD" id="cd12408">
    <property type="entry name" value="RRM_eIF3G_like"/>
    <property type="match status" value="1"/>
</dbReference>
<evidence type="ECO:0000256" key="3">
    <source>
        <dbReference type="ARBA" id="ARBA00022884"/>
    </source>
</evidence>
<comment type="similarity">
    <text evidence="5">Belongs to the eIF-3 subunit G family.</text>
</comment>
<evidence type="ECO:0000256" key="1">
    <source>
        <dbReference type="ARBA" id="ARBA00022490"/>
    </source>
</evidence>
<proteinExistence type="inferred from homology"/>
<sequence length="294" mass="32409">MAAVVEGAVKNWADDEDDEYGLPPKEEILGEDGLKRVIEWSVNEEGYAVKTTTVVKIEKNVKIVSKGVAERTNWKKFGVCAGKPPGLEKGVSKPSPDEILIEWILPPADDDEEQEEDDEAQREIDIRKMLNADRLRQRMSERSAGVQTWAQLMALKAGADKDEVAADGDKPAASSGKYISPALKNREQGADGRYARDDSATVRVSNIPPRTTEADLSDLFRTCGRISRTFLSRDRNTGDSKGFAYVAYESIADAERAIQKLDGHGYDHLILRVEWADAERNSNSGAVGATIGRR</sequence>
<accession>A0A7S1EQI3</accession>
<dbReference type="InterPro" id="IPR035979">
    <property type="entry name" value="RBD_domain_sf"/>
</dbReference>
<keyword evidence="4 5" id="KW-0648">Protein biosynthesis</keyword>
<evidence type="ECO:0000256" key="5">
    <source>
        <dbReference type="HAMAP-Rule" id="MF_03006"/>
    </source>
</evidence>
<comment type="function">
    <text evidence="5">RNA-binding component of the eukaryotic translation initiation factor 3 (eIF-3) complex, which is involved in protein synthesis of a specialized repertoire of mRNAs and, together with other initiation factors, stimulates binding of mRNA and methionyl-tRNAi to the 40S ribosome. The eIF-3 complex specifically targets and initiates translation of a subset of mRNAs involved in cell proliferation. This subunit can bind 18S rRNA.</text>
</comment>
<dbReference type="Pfam" id="PF00076">
    <property type="entry name" value="RRM_1"/>
    <property type="match status" value="1"/>
</dbReference>
<dbReference type="InterPro" id="IPR012677">
    <property type="entry name" value="Nucleotide-bd_a/b_plait_sf"/>
</dbReference>
<dbReference type="GO" id="GO:0033290">
    <property type="term" value="C:eukaryotic 48S preinitiation complex"/>
    <property type="evidence" value="ECO:0007669"/>
    <property type="project" value="UniProtKB-UniRule"/>
</dbReference>
<dbReference type="InterPro" id="IPR017334">
    <property type="entry name" value="eIF3_g"/>
</dbReference>
<dbReference type="GO" id="GO:0005852">
    <property type="term" value="C:eukaryotic translation initiation factor 3 complex"/>
    <property type="evidence" value="ECO:0007669"/>
    <property type="project" value="UniProtKB-UniRule"/>
</dbReference>
<dbReference type="InterPro" id="IPR000504">
    <property type="entry name" value="RRM_dom"/>
</dbReference>
<name>A0A7S1EQI3_9RHOD</name>
<dbReference type="InterPro" id="IPR034240">
    <property type="entry name" value="eIF3G_RRM"/>
</dbReference>
<dbReference type="SMART" id="SM00360">
    <property type="entry name" value="RRM"/>
    <property type="match status" value="1"/>
</dbReference>
<evidence type="ECO:0000259" key="7">
    <source>
        <dbReference type="PROSITE" id="PS50102"/>
    </source>
</evidence>
<gene>
    <name evidence="8" type="ORF">TOLI1172_LOCUS2312</name>
</gene>
<keyword evidence="3 6" id="KW-0694">RNA-binding</keyword>
<evidence type="ECO:0000256" key="2">
    <source>
        <dbReference type="ARBA" id="ARBA00022540"/>
    </source>
</evidence>
<dbReference type="AlphaFoldDB" id="A0A7S1EQI3"/>
<dbReference type="SUPFAM" id="SSF54928">
    <property type="entry name" value="RNA-binding domain, RBD"/>
    <property type="match status" value="1"/>
</dbReference>
<comment type="subcellular location">
    <subcellularLocation>
        <location evidence="5">Cytoplasm</location>
    </subcellularLocation>
</comment>
<feature type="domain" description="RRM" evidence="7">
    <location>
        <begin position="200"/>
        <end position="278"/>
    </location>
</feature>
<protein>
    <recommendedName>
        <fullName evidence="5">Eukaryotic translation initiation factor 3 subunit G</fullName>
        <shortName evidence="5">eIF3g</shortName>
    </recommendedName>
    <alternativeName>
        <fullName evidence="5">Eukaryotic translation initiation factor 3 RNA-binding subunit</fullName>
        <shortName evidence="5">eIF-3 RNA-binding subunit</shortName>
    </alternativeName>
    <alternativeName>
        <fullName evidence="5">Eukaryotic translation initiation factor 3 subunit 4</fullName>
    </alternativeName>
</protein>
<reference evidence="8" key="1">
    <citation type="submission" date="2021-01" db="EMBL/GenBank/DDBJ databases">
        <authorList>
            <person name="Corre E."/>
            <person name="Pelletier E."/>
            <person name="Niang G."/>
            <person name="Scheremetjew M."/>
            <person name="Finn R."/>
            <person name="Kale V."/>
            <person name="Holt S."/>
            <person name="Cochrane G."/>
            <person name="Meng A."/>
            <person name="Brown T."/>
            <person name="Cohen L."/>
        </authorList>
    </citation>
    <scope>NUCLEOTIDE SEQUENCE</scope>
    <source>
        <strain evidence="8">CCMP3278</strain>
    </source>
</reference>
<dbReference type="Pfam" id="PF12353">
    <property type="entry name" value="eIF3g"/>
    <property type="match status" value="1"/>
</dbReference>
<dbReference type="PANTHER" id="PTHR10352">
    <property type="entry name" value="EUKARYOTIC TRANSLATION INITIATION FACTOR 3 SUBUNIT G"/>
    <property type="match status" value="1"/>
</dbReference>
<dbReference type="EMBL" id="HBFP01003246">
    <property type="protein sequence ID" value="CAD8817923.1"/>
    <property type="molecule type" value="Transcribed_RNA"/>
</dbReference>
<dbReference type="PIRSF" id="PIRSF037949">
    <property type="entry name" value="Transl_init_eIF-3_RNA-bind"/>
    <property type="match status" value="1"/>
</dbReference>
<organism evidence="8">
    <name type="scientific">Timspurckia oligopyrenoides</name>
    <dbReference type="NCBI Taxonomy" id="708627"/>
    <lineage>
        <taxon>Eukaryota</taxon>
        <taxon>Rhodophyta</taxon>
        <taxon>Bangiophyceae</taxon>
        <taxon>Porphyridiales</taxon>
        <taxon>Porphyridiaceae</taxon>
        <taxon>Timspurckia</taxon>
    </lineage>
</organism>
<dbReference type="GO" id="GO:0003743">
    <property type="term" value="F:translation initiation factor activity"/>
    <property type="evidence" value="ECO:0007669"/>
    <property type="project" value="UniProtKB-UniRule"/>
</dbReference>